<dbReference type="SMART" id="SM00906">
    <property type="entry name" value="Fungal_trans"/>
    <property type="match status" value="1"/>
</dbReference>
<dbReference type="Pfam" id="PF00172">
    <property type="entry name" value="Zn_clus"/>
    <property type="match status" value="1"/>
</dbReference>
<feature type="compositionally biased region" description="Low complexity" evidence="6">
    <location>
        <begin position="60"/>
        <end position="73"/>
    </location>
</feature>
<evidence type="ECO:0000256" key="6">
    <source>
        <dbReference type="SAM" id="MobiDB-lite"/>
    </source>
</evidence>
<evidence type="ECO:0000256" key="5">
    <source>
        <dbReference type="ARBA" id="ARBA00023242"/>
    </source>
</evidence>
<sequence length="681" mass="77411">MANRIMIYRRKLKCDREHPVCKVCRDTSQTCTYPNVRLKPGPKLGSKIKRSKKSHRSPEARPSISSSSGSPEALLSKPITEKFVIPNAKAEGIAESNDRAFNFVRAIAVSSMFHPKHESFIAQLSMSNSGSSSDEFLIKLACAQNVLTQTCEELGLSINVVQRLIGQYFANFVGFSLFHKPTFCDKIRDIPDYRYLVALLAAMFSISTRFPDSSADGLFPDDSSDGQKSHQKFHKISIKLIDEMLAVCSDEPPPFCLLQAMTLAVFYKLIAGVRGTSWRLLGMSIRVAYELRLHLIDYEGTNEPPSDESSIRSWILKEERRRCWWALWEMDAYASIILRLPTAVHSHFIDTYLPVPDSCWFTAHHQRSCLLSSEPGMRWKMLVESKNESPTAWRILFISLMCGAQVLSRGNIQGLLLDLDQDDQVSHLLQYFKNAYKTKCSGEDWIKFSNLVAAFRDACNEMPESLRGFDDLTNLRKTAAEPARHIASEKFSLFLTIEHARFMIYHIYVVQDAIEGKVRLLLPSEQLFGFSTPTTAEVYGRGLDTCLHSGDNIYDMLATCNEEYLQYVNPLFSSTIWFAASMQVFRRVFQRDSAPAVTEQKYTFLRDVYDSYVKCWGTPLTLLFDLDTLEERLGRDVNVISPDDWWSPFFSASPDRAASCNVSALAPFSAPEEDNFFNIRI</sequence>
<keyword evidence="4" id="KW-0804">Transcription</keyword>
<dbReference type="PANTHER" id="PTHR47338">
    <property type="entry name" value="ZN(II)2CYS6 TRANSCRIPTION FACTOR (EUROFUNG)-RELATED"/>
    <property type="match status" value="1"/>
</dbReference>
<dbReference type="EMBL" id="JBBJBU010000022">
    <property type="protein sequence ID" value="KAK7202354.1"/>
    <property type="molecule type" value="Genomic_DNA"/>
</dbReference>
<keyword evidence="5" id="KW-0539">Nucleus</keyword>
<evidence type="ECO:0000256" key="2">
    <source>
        <dbReference type="ARBA" id="ARBA00022723"/>
    </source>
</evidence>
<evidence type="ECO:0000256" key="1">
    <source>
        <dbReference type="ARBA" id="ARBA00004123"/>
    </source>
</evidence>
<dbReference type="InterPro" id="IPR007219">
    <property type="entry name" value="XnlR_reg_dom"/>
</dbReference>
<evidence type="ECO:0000313" key="10">
    <source>
        <dbReference type="Proteomes" id="UP001498771"/>
    </source>
</evidence>
<dbReference type="InterPro" id="IPR036864">
    <property type="entry name" value="Zn2-C6_fun-type_DNA-bd_sf"/>
</dbReference>
<evidence type="ECO:0000313" key="8">
    <source>
        <dbReference type="EMBL" id="KAK7202354.1"/>
    </source>
</evidence>
<dbReference type="InterPro" id="IPR001138">
    <property type="entry name" value="Zn2Cys6_DnaBD"/>
</dbReference>
<dbReference type="Proteomes" id="UP001498771">
    <property type="component" value="Unassembled WGS sequence"/>
</dbReference>
<dbReference type="CDD" id="cd12148">
    <property type="entry name" value="fungal_TF_MHR"/>
    <property type="match status" value="1"/>
</dbReference>
<dbReference type="Gene3D" id="4.10.240.10">
    <property type="entry name" value="Zn(2)-C6 fungal-type DNA-binding domain"/>
    <property type="match status" value="1"/>
</dbReference>
<protein>
    <submittedName>
        <fullName evidence="8">Fungal-specific transcription factor domain-containing protein</fullName>
    </submittedName>
</protein>
<name>A0ABR1EXL5_9ASCO</name>
<dbReference type="GeneID" id="90035013"/>
<comment type="subcellular location">
    <subcellularLocation>
        <location evidence="1">Nucleus</location>
    </subcellularLocation>
</comment>
<keyword evidence="3" id="KW-0805">Transcription regulation</keyword>
<proteinExistence type="predicted"/>
<organism evidence="8 10">
    <name type="scientific">Myxozyma melibiosi</name>
    <dbReference type="NCBI Taxonomy" id="54550"/>
    <lineage>
        <taxon>Eukaryota</taxon>
        <taxon>Fungi</taxon>
        <taxon>Dikarya</taxon>
        <taxon>Ascomycota</taxon>
        <taxon>Saccharomycotina</taxon>
        <taxon>Lipomycetes</taxon>
        <taxon>Lipomycetales</taxon>
        <taxon>Lipomycetaceae</taxon>
        <taxon>Myxozyma</taxon>
    </lineage>
</organism>
<dbReference type="PANTHER" id="PTHR47338:SF10">
    <property type="entry name" value="TRANSCRIPTION FACTOR DOMAIN-CONTAINING PROTEIN-RELATED"/>
    <property type="match status" value="1"/>
</dbReference>
<accession>A0ABR1EXL5</accession>
<dbReference type="EMBL" id="JBBJBU010000015">
    <property type="protein sequence ID" value="KAK7202711.1"/>
    <property type="molecule type" value="Genomic_DNA"/>
</dbReference>
<dbReference type="Pfam" id="PF04082">
    <property type="entry name" value="Fungal_trans"/>
    <property type="match status" value="1"/>
</dbReference>
<gene>
    <name evidence="8" type="ORF">BZA70DRAFT_120713</name>
    <name evidence="9" type="ORF">BZA70DRAFT_91074</name>
</gene>
<feature type="compositionally biased region" description="Basic residues" evidence="6">
    <location>
        <begin position="46"/>
        <end position="55"/>
    </location>
</feature>
<evidence type="ECO:0000256" key="3">
    <source>
        <dbReference type="ARBA" id="ARBA00023015"/>
    </source>
</evidence>
<comment type="caution">
    <text evidence="8">The sequence shown here is derived from an EMBL/GenBank/DDBJ whole genome shotgun (WGS) entry which is preliminary data.</text>
</comment>
<dbReference type="InterPro" id="IPR050815">
    <property type="entry name" value="TF_fung"/>
</dbReference>
<feature type="region of interest" description="Disordered" evidence="6">
    <location>
        <begin position="35"/>
        <end position="73"/>
    </location>
</feature>
<keyword evidence="2" id="KW-0479">Metal-binding</keyword>
<keyword evidence="10" id="KW-1185">Reference proteome</keyword>
<dbReference type="CDD" id="cd00067">
    <property type="entry name" value="GAL4"/>
    <property type="match status" value="1"/>
</dbReference>
<evidence type="ECO:0000313" key="9">
    <source>
        <dbReference type="EMBL" id="KAK7202711.1"/>
    </source>
</evidence>
<reference evidence="8 10" key="1">
    <citation type="submission" date="2024-03" db="EMBL/GenBank/DDBJ databases">
        <title>Genome-scale model development and genomic sequencing of the oleaginous clade Lipomyces.</title>
        <authorList>
            <consortium name="Lawrence Berkeley National Laboratory"/>
            <person name="Czajka J.J."/>
            <person name="Han Y."/>
            <person name="Kim J."/>
            <person name="Mondo S.J."/>
            <person name="Hofstad B.A."/>
            <person name="Robles A."/>
            <person name="Haridas S."/>
            <person name="Riley R."/>
            <person name="LaButti K."/>
            <person name="Pangilinan J."/>
            <person name="Andreopoulos W."/>
            <person name="Lipzen A."/>
            <person name="Yan J."/>
            <person name="Wang M."/>
            <person name="Ng V."/>
            <person name="Grigoriev I.V."/>
            <person name="Spatafora J.W."/>
            <person name="Magnuson J.K."/>
            <person name="Baker S.E."/>
            <person name="Pomraning K.R."/>
        </authorList>
    </citation>
    <scope>NUCLEOTIDE SEQUENCE [LARGE SCALE GENOMIC DNA]</scope>
    <source>
        <strain evidence="8 10">Phaff 52-87</strain>
    </source>
</reference>
<dbReference type="SUPFAM" id="SSF57701">
    <property type="entry name" value="Zn2/Cys6 DNA-binding domain"/>
    <property type="match status" value="1"/>
</dbReference>
<evidence type="ECO:0000259" key="7">
    <source>
        <dbReference type="SMART" id="SM00906"/>
    </source>
</evidence>
<evidence type="ECO:0000256" key="4">
    <source>
        <dbReference type="ARBA" id="ARBA00023163"/>
    </source>
</evidence>
<dbReference type="RefSeq" id="XP_064765387.1">
    <property type="nucleotide sequence ID" value="XM_064909501.1"/>
</dbReference>
<feature type="domain" description="Xylanolytic transcriptional activator regulatory" evidence="7">
    <location>
        <begin position="277"/>
        <end position="362"/>
    </location>
</feature>